<dbReference type="InterPro" id="IPR056457">
    <property type="entry name" value="DOP1_C"/>
</dbReference>
<evidence type="ECO:0000259" key="10">
    <source>
        <dbReference type="Pfam" id="PF24598"/>
    </source>
</evidence>
<keyword evidence="5" id="KW-0472">Membrane</keyword>
<evidence type="ECO:0000256" key="6">
    <source>
        <dbReference type="ARBA" id="ARBA00046326"/>
    </source>
</evidence>
<accession>A0ABP0EDH4</accession>
<proteinExistence type="inferred from homology"/>
<dbReference type="InterPro" id="IPR040314">
    <property type="entry name" value="DOP1"/>
</dbReference>
<feature type="compositionally biased region" description="Polar residues" evidence="7">
    <location>
        <begin position="14"/>
        <end position="38"/>
    </location>
</feature>
<dbReference type="Pfam" id="PF04118">
    <property type="entry name" value="Dopey_N"/>
    <property type="match status" value="1"/>
</dbReference>
<evidence type="ECO:0000259" key="8">
    <source>
        <dbReference type="Pfam" id="PF04118"/>
    </source>
</evidence>
<feature type="domain" description="DOP1-like middle TPR" evidence="9">
    <location>
        <begin position="406"/>
        <end position="594"/>
    </location>
</feature>
<comment type="subcellular location">
    <subcellularLocation>
        <location evidence="1">Golgi apparatus membrane</location>
        <topology evidence="1">Peripheral membrane protein</topology>
    </subcellularLocation>
</comment>
<organism evidence="11 12">
    <name type="scientific">[Candida] anglica</name>
    <dbReference type="NCBI Taxonomy" id="148631"/>
    <lineage>
        <taxon>Eukaryota</taxon>
        <taxon>Fungi</taxon>
        <taxon>Dikarya</taxon>
        <taxon>Ascomycota</taxon>
        <taxon>Saccharomycotina</taxon>
        <taxon>Pichiomycetes</taxon>
        <taxon>Debaryomycetaceae</taxon>
        <taxon>Kurtzmaniella</taxon>
    </lineage>
</organism>
<keyword evidence="2" id="KW-0813">Transport</keyword>
<keyword evidence="4" id="KW-0333">Golgi apparatus</keyword>
<dbReference type="Proteomes" id="UP001497600">
    <property type="component" value="Chromosome E"/>
</dbReference>
<feature type="region of interest" description="Disordered" evidence="7">
    <location>
        <begin position="14"/>
        <end position="70"/>
    </location>
</feature>
<dbReference type="EMBL" id="OZ004257">
    <property type="protein sequence ID" value="CAK7909265.1"/>
    <property type="molecule type" value="Genomic_DNA"/>
</dbReference>
<reference evidence="11 12" key="1">
    <citation type="submission" date="2024-01" db="EMBL/GenBank/DDBJ databases">
        <authorList>
            <consortium name="Genoscope - CEA"/>
            <person name="William W."/>
        </authorList>
    </citation>
    <scope>NUCLEOTIDE SEQUENCE [LARGE SCALE GENOMIC DNA]</scope>
    <source>
        <strain evidence="11 12">29B2s-10</strain>
    </source>
</reference>
<dbReference type="Pfam" id="PF24598">
    <property type="entry name" value="DOP1_C"/>
    <property type="match status" value="1"/>
</dbReference>
<evidence type="ECO:0000313" key="11">
    <source>
        <dbReference type="EMBL" id="CAK7909265.1"/>
    </source>
</evidence>
<dbReference type="PANTHER" id="PTHR14042:SF24">
    <property type="entry name" value="PROTEIN DOPEY-1 HOMOLOG"/>
    <property type="match status" value="1"/>
</dbReference>
<gene>
    <name evidence="11" type="primary">DOP1</name>
    <name evidence="11" type="ORF">CAAN4_E14004</name>
</gene>
<sequence>MYFQHPYTTGVNTCIKPNTDPNTIQKDTRNGNNHSNYYPTAKRPMDSVSRPLARSTTGSPIPGSNRGELSAKDKRYYQQVERALASFDSLEEWADYIAFLSRLQKSLQLNEGAASFVPFAGQVAHKLALCLAAKLPNGVHQKTLSLYDSIFSAVSSETLDSQISLWLPGILPLFSYCSIQIKPILIQIFQHHILTKVSAKTLQQVTKPLILSFLPGLDDENSETFTEFMLLMDTLKKKTANDNHFWQSFFLCVISNPEKRLGALFWCNRRLPLFSSIKTETSSGATPLFSEEAQACISPEPGLLIRAFATSISSTTSMVSANDIIVVRGFFDLLLTHLPLDCEVLTQVASERDRELLMSSCCSITLKKDMSLNRRLWNWLLGPDTEVSINETKKTGDSERLTRSEYLQNYGLETLSTILLNSINDRQVSKEKRVNAFKISLFLIMDKWEISHLVTPSIFLPIMRATYHSSGEGRDSNDILLAAQSFFDSVEAAYIWSDLNSLIMNNKSKDLDLVEFVVNNFDLNEEEMLTVHIPLAITVLLTNTKEVGPSWILILDTLSRLVSPRAFNVTNEVIKENDSFSVPNDINQVIKHYYSTLIENSDKTSVDLFPWNTSKLTFITVTLLKSLVVDNISNHDKQKSTKLCDLLCQLSLVISTNESNTNWVGDDLIEVMTSQSISTPEDDEFQQQQNLLTTFNLTKLLNSMEKSLTPIVKDKMLRIIISNLFVALTSSYPANYQVESVKCIFDLDRSFSTYQIEAGLVKLFSQASSIEIVRAISILWTHSNQFTDSDAFISRPLQLVLDNLFEEEEESYAETANFIGNILKGGSANRLLKLLTNPLLEFEFVNYEITALTSEDDLGQFAYYLSSIVNVIKTDVKHWKESFNNELAVMDNTNKLKVVNSNSWDISSYKSLLIHIIKKFLKLKVDKSILDHDTSDSLNNYYKCITKSLEILSMLVSGNEIDFPDNFNLLLEAGSQFKSLNSNTPRAIELVEIKYLKCIKHFLKISQDLKINLNLLHIEDEAKDPPLIGFIVKGIERAQSTVLLESWTSLLTKSTYLFNEAIFSVLLTLSDSLVTKINSIFKKISNQGKFTNLTDAEASINVLMSGLEDLLCISHGYLLSSNMRARNESNGNANESGFFGNVIQGVFSIESPSIRTTEENKRYSILLAFHDAVRTSFSIWLWADSKPVLETKDDSFQFASEKSLAYLSRKLKFKARKHLESLVELERQEVIETLISFGHDSKATTKLLHVLDGGRSQVTLPNILNSILTRCYPQGLDDKNKSSMNTDVSAKELAKFLAAYMESVDDDTVSDIWNFTVSFFKDVNAHPANFKSIFPELLKTITILSLKLSATKFGEQGRHKKDLGDIFSKLLILSLNSKISGNIITDNEIDEKDNSLQMPQEEIPVERAFATQGELLGTLTIILERLDDMVGDDDKVSSCINTIIGNLVSPQIRSSKINEIPIQTISLISLIGNKHPNKIWKSAVQDCFFDNSFFLASFDKIKQWENIIQKWITVDKDRILELISKVTSGSTSSTSNIFNWNENSESDNKVCNLKRISFLIQVQPKDYFLNPLQELFDRLDMSLGSACPATFKAEILILLRVITLKFSELHLLPHWTMISQEIRSVFEFIEQKNNKELTSLTKQELRLILQSCKLLDQLLLLKYDEFNLSEWLFVSSSPDLVVDGVKPSAISLVDKIATEKDLSFSKEPAVRIEHPGGDSKPLLEGVSEIKSLAALRLFFSSLSLLHYERTYGLDKINYSACQDDILRDIVAHIGK</sequence>
<evidence type="ECO:0000256" key="4">
    <source>
        <dbReference type="ARBA" id="ARBA00023034"/>
    </source>
</evidence>
<evidence type="ECO:0000256" key="2">
    <source>
        <dbReference type="ARBA" id="ARBA00022448"/>
    </source>
</evidence>
<dbReference type="Pfam" id="PF24597">
    <property type="entry name" value="TPR_DOP1_M"/>
    <property type="match status" value="1"/>
</dbReference>
<name>A0ABP0EDH4_9ASCO</name>
<evidence type="ECO:0000313" key="12">
    <source>
        <dbReference type="Proteomes" id="UP001497600"/>
    </source>
</evidence>
<keyword evidence="3" id="KW-0653">Protein transport</keyword>
<feature type="domain" description="DOP1 N-terminal" evidence="8">
    <location>
        <begin position="71"/>
        <end position="384"/>
    </location>
</feature>
<evidence type="ECO:0000256" key="5">
    <source>
        <dbReference type="ARBA" id="ARBA00023136"/>
    </source>
</evidence>
<dbReference type="InterPro" id="IPR007249">
    <property type="entry name" value="DOP1_N"/>
</dbReference>
<dbReference type="InterPro" id="IPR056458">
    <property type="entry name" value="TPR_DOP1_M"/>
</dbReference>
<evidence type="ECO:0000259" key="9">
    <source>
        <dbReference type="Pfam" id="PF24597"/>
    </source>
</evidence>
<evidence type="ECO:0000256" key="3">
    <source>
        <dbReference type="ARBA" id="ARBA00022927"/>
    </source>
</evidence>
<dbReference type="PANTHER" id="PTHR14042">
    <property type="entry name" value="DOPEY-RELATED"/>
    <property type="match status" value="1"/>
</dbReference>
<evidence type="ECO:0000256" key="7">
    <source>
        <dbReference type="SAM" id="MobiDB-lite"/>
    </source>
</evidence>
<comment type="similarity">
    <text evidence="6">Belongs to the DOP1 family.</text>
</comment>
<keyword evidence="12" id="KW-1185">Reference proteome</keyword>
<feature type="domain" description="DOP1-like C-terminal" evidence="10">
    <location>
        <begin position="1296"/>
        <end position="1752"/>
    </location>
</feature>
<protein>
    <submittedName>
        <fullName evidence="11">Protein dopey</fullName>
    </submittedName>
</protein>
<evidence type="ECO:0000256" key="1">
    <source>
        <dbReference type="ARBA" id="ARBA00004395"/>
    </source>
</evidence>